<dbReference type="SUPFAM" id="SSF53271">
    <property type="entry name" value="PRTase-like"/>
    <property type="match status" value="1"/>
</dbReference>
<dbReference type="InterPro" id="IPR051910">
    <property type="entry name" value="ComF/GntX_DNA_util-trans"/>
</dbReference>
<dbReference type="AlphaFoldDB" id="A0A6F9EGN0"/>
<dbReference type="PANTHER" id="PTHR47505:SF1">
    <property type="entry name" value="DNA UTILIZATION PROTEIN YHGH"/>
    <property type="match status" value="1"/>
</dbReference>
<reference evidence="3 4" key="1">
    <citation type="submission" date="2020-04" db="EMBL/GenBank/DDBJ databases">
        <authorList>
            <person name="Hogendoorn C."/>
        </authorList>
    </citation>
    <scope>NUCLEOTIDE SEQUENCE [LARGE SCALE GENOMIC DNA]</scope>
    <source>
        <strain evidence="3">COOX1</strain>
    </source>
</reference>
<organism evidence="3 4">
    <name type="scientific">Kyrpidia spormannii</name>
    <dbReference type="NCBI Taxonomy" id="2055160"/>
    <lineage>
        <taxon>Bacteria</taxon>
        <taxon>Bacillati</taxon>
        <taxon>Bacillota</taxon>
        <taxon>Bacilli</taxon>
        <taxon>Bacillales</taxon>
        <taxon>Alicyclobacillaceae</taxon>
        <taxon>Kyrpidia</taxon>
    </lineage>
</organism>
<keyword evidence="3" id="KW-0808">Transferase</keyword>
<keyword evidence="3" id="KW-0328">Glycosyltransferase</keyword>
<comment type="similarity">
    <text evidence="1">Belongs to the ComF/GntX family.</text>
</comment>
<proteinExistence type="inferred from homology"/>
<evidence type="ECO:0000313" key="3">
    <source>
        <dbReference type="EMBL" id="CAB3396011.1"/>
    </source>
</evidence>
<dbReference type="PANTHER" id="PTHR47505">
    <property type="entry name" value="DNA UTILIZATION PROTEIN YHGH"/>
    <property type="match status" value="1"/>
</dbReference>
<dbReference type="InterPro" id="IPR000836">
    <property type="entry name" value="PRTase_dom"/>
</dbReference>
<gene>
    <name evidence="3" type="ORF">COOX1_3257</name>
</gene>
<protein>
    <submittedName>
        <fullName evidence="3">Amidophosphoribosyltransferase-like protein</fullName>
    </submittedName>
</protein>
<evidence type="ECO:0000256" key="1">
    <source>
        <dbReference type="ARBA" id="ARBA00008007"/>
    </source>
</evidence>
<evidence type="ECO:0000313" key="4">
    <source>
        <dbReference type="Proteomes" id="UP000502196"/>
    </source>
</evidence>
<sequence>MDQWFGGESGSGGKRKAPGIGGRLRTWFDPLWPPPPGCPFCGRRGNLVPVGLPELDRPRLATACDRCAGQLILRHHPPHCPGCARSTPAPGLCRDCLRHPLGLRRVCAYGAYRGALREAIHRVKFQRDGGPLELLAGMLAVAWRDLNPPADALIVPVPMHPEKRRALGWNHVERVAKGLGRAVGRAAVPALERRGELRSQATRGRRERLTALEGRFALSPEAAEIRERAVVLVDDVLTTGATAQACTRVLRAGGAREVYGLVIAR</sequence>
<dbReference type="RefSeq" id="WP_170086498.1">
    <property type="nucleotide sequence ID" value="NZ_CP047972.1"/>
</dbReference>
<feature type="region of interest" description="Disordered" evidence="2">
    <location>
        <begin position="1"/>
        <end position="20"/>
    </location>
</feature>
<dbReference type="CDD" id="cd06223">
    <property type="entry name" value="PRTases_typeI"/>
    <property type="match status" value="1"/>
</dbReference>
<dbReference type="Proteomes" id="UP000502196">
    <property type="component" value="Chromosome"/>
</dbReference>
<name>A0A6F9EGN0_9BACL</name>
<dbReference type="GO" id="GO:0016757">
    <property type="term" value="F:glycosyltransferase activity"/>
    <property type="evidence" value="ECO:0007669"/>
    <property type="project" value="UniProtKB-KW"/>
</dbReference>
<dbReference type="Gene3D" id="3.40.50.2020">
    <property type="match status" value="1"/>
</dbReference>
<accession>A0A6F9EGN0</accession>
<dbReference type="InterPro" id="IPR029057">
    <property type="entry name" value="PRTase-like"/>
</dbReference>
<dbReference type="EMBL" id="LR792683">
    <property type="protein sequence ID" value="CAB3396011.1"/>
    <property type="molecule type" value="Genomic_DNA"/>
</dbReference>
<evidence type="ECO:0000256" key="2">
    <source>
        <dbReference type="SAM" id="MobiDB-lite"/>
    </source>
</evidence>